<dbReference type="PANTHER" id="PTHR44591">
    <property type="entry name" value="STRESS RESPONSE REGULATOR PROTEIN 1"/>
    <property type="match status" value="1"/>
</dbReference>
<dbReference type="EMBL" id="PHIG01000032">
    <property type="protein sequence ID" value="PJK29507.1"/>
    <property type="molecule type" value="Genomic_DNA"/>
</dbReference>
<dbReference type="AlphaFoldDB" id="A0A2M9G1A7"/>
<gene>
    <name evidence="4" type="ORF">CVT23_10620</name>
</gene>
<dbReference type="GO" id="GO:0000160">
    <property type="term" value="P:phosphorelay signal transduction system"/>
    <property type="evidence" value="ECO:0007669"/>
    <property type="project" value="InterPro"/>
</dbReference>
<dbReference type="SUPFAM" id="SSF52172">
    <property type="entry name" value="CheY-like"/>
    <property type="match status" value="1"/>
</dbReference>
<organism evidence="4 5">
    <name type="scientific">Minwuia thermotolerans</name>
    <dbReference type="NCBI Taxonomy" id="2056226"/>
    <lineage>
        <taxon>Bacteria</taxon>
        <taxon>Pseudomonadati</taxon>
        <taxon>Pseudomonadota</taxon>
        <taxon>Alphaproteobacteria</taxon>
        <taxon>Minwuiales</taxon>
        <taxon>Minwuiaceae</taxon>
        <taxon>Minwuia</taxon>
    </lineage>
</organism>
<dbReference type="PROSITE" id="PS50110">
    <property type="entry name" value="RESPONSE_REGULATORY"/>
    <property type="match status" value="1"/>
</dbReference>
<dbReference type="InterPro" id="IPR001789">
    <property type="entry name" value="Sig_transdc_resp-reg_receiver"/>
</dbReference>
<reference evidence="4 5" key="1">
    <citation type="submission" date="2017-11" db="EMBL/GenBank/DDBJ databases">
        <title>Draft genome sequence of Rhizobiales bacterium SY3-13.</title>
        <authorList>
            <person name="Sun C."/>
        </authorList>
    </citation>
    <scope>NUCLEOTIDE SEQUENCE [LARGE SCALE GENOMIC DNA]</scope>
    <source>
        <strain evidence="4 5">SY3-13</strain>
    </source>
</reference>
<keyword evidence="1 2" id="KW-0597">Phosphoprotein</keyword>
<dbReference type="Proteomes" id="UP000229498">
    <property type="component" value="Unassembled WGS sequence"/>
</dbReference>
<dbReference type="OrthoDB" id="9782655at2"/>
<dbReference type="Pfam" id="PF00072">
    <property type="entry name" value="Response_reg"/>
    <property type="match status" value="1"/>
</dbReference>
<evidence type="ECO:0000313" key="5">
    <source>
        <dbReference type="Proteomes" id="UP000229498"/>
    </source>
</evidence>
<dbReference type="InterPro" id="IPR050595">
    <property type="entry name" value="Bact_response_regulator"/>
</dbReference>
<evidence type="ECO:0000256" key="2">
    <source>
        <dbReference type="PROSITE-ProRule" id="PRU00169"/>
    </source>
</evidence>
<keyword evidence="5" id="KW-1185">Reference proteome</keyword>
<accession>A0A2M9G1A7</accession>
<evidence type="ECO:0000313" key="4">
    <source>
        <dbReference type="EMBL" id="PJK29507.1"/>
    </source>
</evidence>
<proteinExistence type="predicted"/>
<sequence>MSTRDIGGMEDGAATPSVVVIDDDRAGGEIIGRFIAGSGFTVRVESNVFAGLHAVRRAQPTVVLLDIQLPGIDGIEAAAMVHRYAPAAKVILMSGFPEQLSKASRDSLAAFAILEKPLPLPAIVDFVRRAVG</sequence>
<dbReference type="CDD" id="cd00156">
    <property type="entry name" value="REC"/>
    <property type="match status" value="1"/>
</dbReference>
<comment type="caution">
    <text evidence="4">The sequence shown here is derived from an EMBL/GenBank/DDBJ whole genome shotgun (WGS) entry which is preliminary data.</text>
</comment>
<name>A0A2M9G1A7_9PROT</name>
<protein>
    <recommendedName>
        <fullName evidence="3">Response regulatory domain-containing protein</fullName>
    </recommendedName>
</protein>
<evidence type="ECO:0000256" key="1">
    <source>
        <dbReference type="ARBA" id="ARBA00022553"/>
    </source>
</evidence>
<feature type="modified residue" description="4-aspartylphosphate" evidence="2">
    <location>
        <position position="66"/>
    </location>
</feature>
<feature type="domain" description="Response regulatory" evidence="3">
    <location>
        <begin position="17"/>
        <end position="131"/>
    </location>
</feature>
<dbReference type="PANTHER" id="PTHR44591:SF23">
    <property type="entry name" value="CHEY SUBFAMILY"/>
    <property type="match status" value="1"/>
</dbReference>
<dbReference type="InterPro" id="IPR011006">
    <property type="entry name" value="CheY-like_superfamily"/>
</dbReference>
<dbReference type="Gene3D" id="3.40.50.2300">
    <property type="match status" value="1"/>
</dbReference>
<evidence type="ECO:0000259" key="3">
    <source>
        <dbReference type="PROSITE" id="PS50110"/>
    </source>
</evidence>
<dbReference type="SMART" id="SM00448">
    <property type="entry name" value="REC"/>
    <property type="match status" value="1"/>
</dbReference>
<dbReference type="RefSeq" id="WP_109793531.1">
    <property type="nucleotide sequence ID" value="NZ_PHIG01000032.1"/>
</dbReference>